<evidence type="ECO:0000259" key="9">
    <source>
        <dbReference type="PROSITE" id="PS51755"/>
    </source>
</evidence>
<dbReference type="Pfam" id="PF00072">
    <property type="entry name" value="Response_reg"/>
    <property type="match status" value="1"/>
</dbReference>
<dbReference type="SMART" id="SM00862">
    <property type="entry name" value="Trans_reg_C"/>
    <property type="match status" value="1"/>
</dbReference>
<dbReference type="InterPro" id="IPR016032">
    <property type="entry name" value="Sig_transdc_resp-reg_C-effctor"/>
</dbReference>
<evidence type="ECO:0000256" key="5">
    <source>
        <dbReference type="ARBA" id="ARBA00023163"/>
    </source>
</evidence>
<reference evidence="10" key="2">
    <citation type="journal article" date="2021" name="PeerJ">
        <title>Extensive microbial diversity within the chicken gut microbiome revealed by metagenomics and culture.</title>
        <authorList>
            <person name="Gilroy R."/>
            <person name="Ravi A."/>
            <person name="Getino M."/>
            <person name="Pursley I."/>
            <person name="Horton D.L."/>
            <person name="Alikhan N.F."/>
            <person name="Baker D."/>
            <person name="Gharbi K."/>
            <person name="Hall N."/>
            <person name="Watson M."/>
            <person name="Adriaenssens E.M."/>
            <person name="Foster-Nyarko E."/>
            <person name="Jarju S."/>
            <person name="Secka A."/>
            <person name="Antonio M."/>
            <person name="Oren A."/>
            <person name="Chaudhuri R.R."/>
            <person name="La Ragione R."/>
            <person name="Hildebrand F."/>
            <person name="Pallen M.J."/>
        </authorList>
    </citation>
    <scope>NUCLEOTIDE SEQUENCE</scope>
    <source>
        <strain evidence="10">CHK187-14744</strain>
    </source>
</reference>
<feature type="modified residue" description="4-aspartylphosphate" evidence="6">
    <location>
        <position position="53"/>
    </location>
</feature>
<comment type="caution">
    <text evidence="10">The sequence shown here is derived from an EMBL/GenBank/DDBJ whole genome shotgun (WGS) entry which is preliminary data.</text>
</comment>
<dbReference type="GO" id="GO:0006355">
    <property type="term" value="P:regulation of DNA-templated transcription"/>
    <property type="evidence" value="ECO:0007669"/>
    <property type="project" value="InterPro"/>
</dbReference>
<dbReference type="PROSITE" id="PS50110">
    <property type="entry name" value="RESPONSE_REGULATORY"/>
    <property type="match status" value="1"/>
</dbReference>
<evidence type="ECO:0000256" key="1">
    <source>
        <dbReference type="ARBA" id="ARBA00022553"/>
    </source>
</evidence>
<sequence length="218" mass="25373">MKTRILVVEDEQHIGQMIEAALGLAGYECEICRDGRRAVAKVHQENYDLILLDIMLPEMNGFEVIEAIKSREIPVIFLTALQDVTDKVKGLRLGAEDYIVKPFEIMELLARIEVVLRRYKKNLEILEYRDIRIYPDRHLVEKAGRQVALTPKEFDLFVFFVRNKDIAIGRERLLSAVWGYEFMGESRTVDIHVQQLRKKLDLSKQLVTIPKLGYRLES</sequence>
<dbReference type="Gene3D" id="6.10.250.690">
    <property type="match status" value="1"/>
</dbReference>
<dbReference type="SUPFAM" id="SSF46894">
    <property type="entry name" value="C-terminal effector domain of the bipartite response regulators"/>
    <property type="match status" value="1"/>
</dbReference>
<dbReference type="Proteomes" id="UP000824164">
    <property type="component" value="Unassembled WGS sequence"/>
</dbReference>
<dbReference type="GO" id="GO:0005829">
    <property type="term" value="C:cytosol"/>
    <property type="evidence" value="ECO:0007669"/>
    <property type="project" value="TreeGrafter"/>
</dbReference>
<evidence type="ECO:0000256" key="3">
    <source>
        <dbReference type="ARBA" id="ARBA00023015"/>
    </source>
</evidence>
<dbReference type="Gene3D" id="1.10.10.10">
    <property type="entry name" value="Winged helix-like DNA-binding domain superfamily/Winged helix DNA-binding domain"/>
    <property type="match status" value="1"/>
</dbReference>
<dbReference type="InterPro" id="IPR036388">
    <property type="entry name" value="WH-like_DNA-bd_sf"/>
</dbReference>
<evidence type="ECO:0000256" key="7">
    <source>
        <dbReference type="PROSITE-ProRule" id="PRU01091"/>
    </source>
</evidence>
<dbReference type="PROSITE" id="PS51755">
    <property type="entry name" value="OMPR_PHOB"/>
    <property type="match status" value="1"/>
</dbReference>
<keyword evidence="1 6" id="KW-0597">Phosphoprotein</keyword>
<dbReference type="CDD" id="cd00383">
    <property type="entry name" value="trans_reg_C"/>
    <property type="match status" value="1"/>
</dbReference>
<gene>
    <name evidence="10" type="ORF">IAB63_05055</name>
</gene>
<feature type="DNA-binding region" description="OmpR/PhoB-type" evidence="7">
    <location>
        <begin position="123"/>
        <end position="218"/>
    </location>
</feature>
<dbReference type="PANTHER" id="PTHR48111">
    <property type="entry name" value="REGULATOR OF RPOS"/>
    <property type="match status" value="1"/>
</dbReference>
<dbReference type="InterPro" id="IPR001867">
    <property type="entry name" value="OmpR/PhoB-type_DNA-bd"/>
</dbReference>
<protein>
    <submittedName>
        <fullName evidence="10">Response regulator transcription factor</fullName>
    </submittedName>
</protein>
<keyword evidence="3" id="KW-0805">Transcription regulation</keyword>
<dbReference type="InterPro" id="IPR039420">
    <property type="entry name" value="WalR-like"/>
</dbReference>
<keyword evidence="4 7" id="KW-0238">DNA-binding</keyword>
<evidence type="ECO:0000259" key="8">
    <source>
        <dbReference type="PROSITE" id="PS50110"/>
    </source>
</evidence>
<keyword evidence="2" id="KW-0902">Two-component regulatory system</keyword>
<feature type="domain" description="Response regulatory" evidence="8">
    <location>
        <begin position="4"/>
        <end position="116"/>
    </location>
</feature>
<dbReference type="SUPFAM" id="SSF52172">
    <property type="entry name" value="CheY-like"/>
    <property type="match status" value="1"/>
</dbReference>
<dbReference type="EMBL" id="DVLT01000035">
    <property type="protein sequence ID" value="HIU02602.1"/>
    <property type="molecule type" value="Genomic_DNA"/>
</dbReference>
<dbReference type="GO" id="GO:0000156">
    <property type="term" value="F:phosphorelay response regulator activity"/>
    <property type="evidence" value="ECO:0007669"/>
    <property type="project" value="TreeGrafter"/>
</dbReference>
<dbReference type="Pfam" id="PF00486">
    <property type="entry name" value="Trans_reg_C"/>
    <property type="match status" value="1"/>
</dbReference>
<accession>A0A9D1HI68</accession>
<dbReference type="InterPro" id="IPR001789">
    <property type="entry name" value="Sig_transdc_resp-reg_receiver"/>
</dbReference>
<evidence type="ECO:0000313" key="10">
    <source>
        <dbReference type="EMBL" id="HIU02602.1"/>
    </source>
</evidence>
<dbReference type="GO" id="GO:0032993">
    <property type="term" value="C:protein-DNA complex"/>
    <property type="evidence" value="ECO:0007669"/>
    <property type="project" value="TreeGrafter"/>
</dbReference>
<dbReference type="GO" id="GO:0000976">
    <property type="term" value="F:transcription cis-regulatory region binding"/>
    <property type="evidence" value="ECO:0007669"/>
    <property type="project" value="TreeGrafter"/>
</dbReference>
<dbReference type="SMART" id="SM00448">
    <property type="entry name" value="REC"/>
    <property type="match status" value="1"/>
</dbReference>
<evidence type="ECO:0000256" key="4">
    <source>
        <dbReference type="ARBA" id="ARBA00023125"/>
    </source>
</evidence>
<dbReference type="FunFam" id="3.40.50.2300:FF:000001">
    <property type="entry name" value="DNA-binding response regulator PhoB"/>
    <property type="match status" value="1"/>
</dbReference>
<name>A0A9D1HI68_9FIRM</name>
<dbReference type="InterPro" id="IPR011006">
    <property type="entry name" value="CheY-like_superfamily"/>
</dbReference>
<dbReference type="AlphaFoldDB" id="A0A9D1HI68"/>
<feature type="domain" description="OmpR/PhoB-type" evidence="9">
    <location>
        <begin position="123"/>
        <end position="218"/>
    </location>
</feature>
<proteinExistence type="predicted"/>
<reference evidence="10" key="1">
    <citation type="submission" date="2020-10" db="EMBL/GenBank/DDBJ databases">
        <authorList>
            <person name="Gilroy R."/>
        </authorList>
    </citation>
    <scope>NUCLEOTIDE SEQUENCE</scope>
    <source>
        <strain evidence="10">CHK187-14744</strain>
    </source>
</reference>
<evidence type="ECO:0000256" key="2">
    <source>
        <dbReference type="ARBA" id="ARBA00023012"/>
    </source>
</evidence>
<organism evidence="10 11">
    <name type="scientific">Candidatus Onthocola gallistercoris</name>
    <dbReference type="NCBI Taxonomy" id="2840876"/>
    <lineage>
        <taxon>Bacteria</taxon>
        <taxon>Bacillati</taxon>
        <taxon>Bacillota</taxon>
        <taxon>Bacilli</taxon>
        <taxon>Candidatus Onthocola</taxon>
    </lineage>
</organism>
<dbReference type="PANTHER" id="PTHR48111:SF1">
    <property type="entry name" value="TWO-COMPONENT RESPONSE REGULATOR ORR33"/>
    <property type="match status" value="1"/>
</dbReference>
<dbReference type="Gene3D" id="3.40.50.2300">
    <property type="match status" value="1"/>
</dbReference>
<keyword evidence="5" id="KW-0804">Transcription</keyword>
<dbReference type="CDD" id="cd17574">
    <property type="entry name" value="REC_OmpR"/>
    <property type="match status" value="1"/>
</dbReference>
<evidence type="ECO:0000256" key="6">
    <source>
        <dbReference type="PROSITE-ProRule" id="PRU00169"/>
    </source>
</evidence>
<evidence type="ECO:0000313" key="11">
    <source>
        <dbReference type="Proteomes" id="UP000824164"/>
    </source>
</evidence>